<evidence type="ECO:0000313" key="12">
    <source>
        <dbReference type="Proteomes" id="UP000481153"/>
    </source>
</evidence>
<comment type="subcellular location">
    <subcellularLocation>
        <location evidence="2">Chromosome</location>
    </subcellularLocation>
    <subcellularLocation>
        <location evidence="1">Nucleus</location>
    </subcellularLocation>
</comment>
<gene>
    <name evidence="11" type="ORF">Ae201684_009151</name>
</gene>
<feature type="domain" description="AWS" evidence="10">
    <location>
        <begin position="30"/>
        <end position="75"/>
    </location>
</feature>
<dbReference type="InterPro" id="IPR046341">
    <property type="entry name" value="SET_dom_sf"/>
</dbReference>
<evidence type="ECO:0000256" key="1">
    <source>
        <dbReference type="ARBA" id="ARBA00004123"/>
    </source>
</evidence>
<dbReference type="VEuPathDB" id="FungiDB:AeMF1_013661"/>
<dbReference type="Gene3D" id="2.170.270.10">
    <property type="entry name" value="SET domain"/>
    <property type="match status" value="1"/>
</dbReference>
<dbReference type="InterPro" id="IPR001214">
    <property type="entry name" value="SET_dom"/>
</dbReference>
<dbReference type="InterPro" id="IPR006560">
    <property type="entry name" value="AWS_dom"/>
</dbReference>
<keyword evidence="12" id="KW-1185">Reference proteome</keyword>
<keyword evidence="7" id="KW-0539">Nucleus</keyword>
<evidence type="ECO:0000259" key="9">
    <source>
        <dbReference type="PROSITE" id="PS50868"/>
    </source>
</evidence>
<keyword evidence="5" id="KW-0808">Transferase</keyword>
<dbReference type="PANTHER" id="PTHR22884">
    <property type="entry name" value="SET DOMAIN PROTEINS"/>
    <property type="match status" value="1"/>
</dbReference>
<feature type="domain" description="SET" evidence="8">
    <location>
        <begin position="77"/>
        <end position="194"/>
    </location>
</feature>
<dbReference type="Pfam" id="PF00856">
    <property type="entry name" value="SET"/>
    <property type="match status" value="1"/>
</dbReference>
<feature type="domain" description="Post-SET" evidence="9">
    <location>
        <begin position="201"/>
        <end position="217"/>
    </location>
</feature>
<dbReference type="PROSITE" id="PS50868">
    <property type="entry name" value="POST_SET"/>
    <property type="match status" value="1"/>
</dbReference>
<dbReference type="GO" id="GO:0032259">
    <property type="term" value="P:methylation"/>
    <property type="evidence" value="ECO:0007669"/>
    <property type="project" value="UniProtKB-KW"/>
</dbReference>
<evidence type="ECO:0000256" key="7">
    <source>
        <dbReference type="ARBA" id="ARBA00023242"/>
    </source>
</evidence>
<comment type="caution">
    <text evidence="11">The sequence shown here is derived from an EMBL/GenBank/DDBJ whole genome shotgun (WGS) entry which is preliminary data.</text>
</comment>
<keyword evidence="4" id="KW-0489">Methyltransferase</keyword>
<dbReference type="PROSITE" id="PS50280">
    <property type="entry name" value="SET"/>
    <property type="match status" value="1"/>
</dbReference>
<sequence length="535" mass="60928">MTTEDISHAPVYEAIDKNDYLFKHRMIDITDLDFCTCTDRCGNDCMNRITYMECYQAWNCKLGRSCGNRSLQTLEAPETLVFQTVNRGHGLKSVVFIPKGSTIVEYIGEVINQAMKIDRLAEQAKANEANCYMVELAEGVFIDSRRKGNKSRFISHSCMPNCEMVKVDVGPVARLAIVAKEDIVEGTELTYDYQVITNDIEGFECKCGSIQCRGFMTWNSRRGSQRQLWDDDDVELELEGLLSELENPCVRFPPNSTNAKCADEDEELVDMSLSTNDNTMAKQLPHVCYNMGSFEDVQVKFGLFCGTAPTNGHCLFVAMDACIHDIRHVGVGFKGNLLDEAAGDRIMAQRAELWCSVVSNQDAHWYASQEFVTNLVEKKKLNVVDAVDELFSQRAKYHPRTTLPKHLWGHSSDVFCFRKIVDRDIYVFSEDPKRLAWCLSVYLQRTAKKSQKLKYVNDQVPVEQWQSLFKAMPDAYFLVNKANCHWEPVFRKTQDVISVYLLLKSESRKSSSRSNCVGVDARFVFCKSLLHTDLV</sequence>
<evidence type="ECO:0000259" key="10">
    <source>
        <dbReference type="PROSITE" id="PS51215"/>
    </source>
</evidence>
<protein>
    <recommendedName>
        <fullName evidence="13">SET domain-containing protein</fullName>
    </recommendedName>
</protein>
<evidence type="ECO:0000259" key="8">
    <source>
        <dbReference type="PROSITE" id="PS50280"/>
    </source>
</evidence>
<dbReference type="InterPro" id="IPR050777">
    <property type="entry name" value="SET2_Histone-Lys_MeTrsfase"/>
</dbReference>
<keyword evidence="6" id="KW-0949">S-adenosyl-L-methionine</keyword>
<name>A0A6G0X2G1_9STRA</name>
<evidence type="ECO:0000313" key="11">
    <source>
        <dbReference type="EMBL" id="KAF0733974.1"/>
    </source>
</evidence>
<dbReference type="GO" id="GO:0042054">
    <property type="term" value="F:histone methyltransferase activity"/>
    <property type="evidence" value="ECO:0007669"/>
    <property type="project" value="InterPro"/>
</dbReference>
<dbReference type="InterPro" id="IPR003616">
    <property type="entry name" value="Post-SET_dom"/>
</dbReference>
<evidence type="ECO:0008006" key="13">
    <source>
        <dbReference type="Google" id="ProtNLM"/>
    </source>
</evidence>
<evidence type="ECO:0000256" key="6">
    <source>
        <dbReference type="ARBA" id="ARBA00022691"/>
    </source>
</evidence>
<dbReference type="AlphaFoldDB" id="A0A6G0X2G1"/>
<reference evidence="11 12" key="1">
    <citation type="submission" date="2019-07" db="EMBL/GenBank/DDBJ databases">
        <title>Genomics analysis of Aphanomyces spp. identifies a new class of oomycete effector associated with host adaptation.</title>
        <authorList>
            <person name="Gaulin E."/>
        </authorList>
    </citation>
    <scope>NUCLEOTIDE SEQUENCE [LARGE SCALE GENOMIC DNA]</scope>
    <source>
        <strain evidence="11 12">ATCC 201684</strain>
    </source>
</reference>
<proteinExistence type="predicted"/>
<dbReference type="GO" id="GO:0005694">
    <property type="term" value="C:chromosome"/>
    <property type="evidence" value="ECO:0007669"/>
    <property type="project" value="UniProtKB-SubCell"/>
</dbReference>
<dbReference type="EMBL" id="VJMJ01000118">
    <property type="protein sequence ID" value="KAF0733974.1"/>
    <property type="molecule type" value="Genomic_DNA"/>
</dbReference>
<evidence type="ECO:0000256" key="2">
    <source>
        <dbReference type="ARBA" id="ARBA00004286"/>
    </source>
</evidence>
<dbReference type="SUPFAM" id="SSF82199">
    <property type="entry name" value="SET domain"/>
    <property type="match status" value="1"/>
</dbReference>
<accession>A0A6G0X2G1</accession>
<evidence type="ECO:0000256" key="5">
    <source>
        <dbReference type="ARBA" id="ARBA00022679"/>
    </source>
</evidence>
<keyword evidence="3" id="KW-0158">Chromosome</keyword>
<dbReference type="GO" id="GO:0005634">
    <property type="term" value="C:nucleus"/>
    <property type="evidence" value="ECO:0007669"/>
    <property type="project" value="UniProtKB-SubCell"/>
</dbReference>
<evidence type="ECO:0000256" key="3">
    <source>
        <dbReference type="ARBA" id="ARBA00022454"/>
    </source>
</evidence>
<dbReference type="Proteomes" id="UP000481153">
    <property type="component" value="Unassembled WGS sequence"/>
</dbReference>
<organism evidence="11 12">
    <name type="scientific">Aphanomyces euteiches</name>
    <dbReference type="NCBI Taxonomy" id="100861"/>
    <lineage>
        <taxon>Eukaryota</taxon>
        <taxon>Sar</taxon>
        <taxon>Stramenopiles</taxon>
        <taxon>Oomycota</taxon>
        <taxon>Saprolegniomycetes</taxon>
        <taxon>Saprolegniales</taxon>
        <taxon>Verrucalvaceae</taxon>
        <taxon>Aphanomyces</taxon>
    </lineage>
</organism>
<evidence type="ECO:0000256" key="4">
    <source>
        <dbReference type="ARBA" id="ARBA00022603"/>
    </source>
</evidence>
<dbReference type="PROSITE" id="PS51215">
    <property type="entry name" value="AWS"/>
    <property type="match status" value="1"/>
</dbReference>
<dbReference type="SMART" id="SM00317">
    <property type="entry name" value="SET"/>
    <property type="match status" value="1"/>
</dbReference>